<protein>
    <submittedName>
        <fullName evidence="1">Uncharacterized protein</fullName>
    </submittedName>
</protein>
<dbReference type="AlphaFoldDB" id="T0ZS93"/>
<evidence type="ECO:0000313" key="1">
    <source>
        <dbReference type="EMBL" id="EQD32690.1"/>
    </source>
</evidence>
<dbReference type="EMBL" id="AUZX01014290">
    <property type="protein sequence ID" value="EQD32690.1"/>
    <property type="molecule type" value="Genomic_DNA"/>
</dbReference>
<sequence length="101" mass="11172">MTRYAVVILTQDGYIHSEAFREIAEAVYFGLASEGMDVVWSPTVFVPGRIPIVFGANLLTPPHRASPPRPSIFNLEQTDSSSSWFTNPIYALLRATRGMGL</sequence>
<organism evidence="1">
    <name type="scientific">mine drainage metagenome</name>
    <dbReference type="NCBI Taxonomy" id="410659"/>
    <lineage>
        <taxon>unclassified sequences</taxon>
        <taxon>metagenomes</taxon>
        <taxon>ecological metagenomes</taxon>
    </lineage>
</organism>
<accession>T0ZS93</accession>
<reference evidence="1" key="1">
    <citation type="submission" date="2013-08" db="EMBL/GenBank/DDBJ databases">
        <authorList>
            <person name="Mendez C."/>
            <person name="Richter M."/>
            <person name="Ferrer M."/>
            <person name="Sanchez J."/>
        </authorList>
    </citation>
    <scope>NUCLEOTIDE SEQUENCE</scope>
</reference>
<reference evidence="1" key="2">
    <citation type="journal article" date="2014" name="ISME J.">
        <title>Microbial stratification in low pH oxic and suboxic macroscopic growths along an acid mine drainage.</title>
        <authorList>
            <person name="Mendez-Garcia C."/>
            <person name="Mesa V."/>
            <person name="Sprenger R.R."/>
            <person name="Richter M."/>
            <person name="Diez M.S."/>
            <person name="Solano J."/>
            <person name="Bargiela R."/>
            <person name="Golyshina O.V."/>
            <person name="Manteca A."/>
            <person name="Ramos J.L."/>
            <person name="Gallego J.R."/>
            <person name="Llorente I."/>
            <person name="Martins Dos Santos V.A."/>
            <person name="Jensen O.N."/>
            <person name="Pelaez A.I."/>
            <person name="Sanchez J."/>
            <person name="Ferrer M."/>
        </authorList>
    </citation>
    <scope>NUCLEOTIDE SEQUENCE</scope>
</reference>
<comment type="caution">
    <text evidence="1">The sequence shown here is derived from an EMBL/GenBank/DDBJ whole genome shotgun (WGS) entry which is preliminary data.</text>
</comment>
<gene>
    <name evidence="1" type="ORF">B1A_19367</name>
</gene>
<name>T0ZS93_9ZZZZ</name>
<proteinExistence type="predicted"/>
<feature type="non-terminal residue" evidence="1">
    <location>
        <position position="101"/>
    </location>
</feature>